<organism evidence="2 3">
    <name type="scientific">Bosea spartocytisi</name>
    <dbReference type="NCBI Taxonomy" id="2773451"/>
    <lineage>
        <taxon>Bacteria</taxon>
        <taxon>Pseudomonadati</taxon>
        <taxon>Pseudomonadota</taxon>
        <taxon>Alphaproteobacteria</taxon>
        <taxon>Hyphomicrobiales</taxon>
        <taxon>Boseaceae</taxon>
        <taxon>Bosea</taxon>
    </lineage>
</organism>
<dbReference type="Pfam" id="PF00535">
    <property type="entry name" value="Glycos_transf_2"/>
    <property type="match status" value="1"/>
</dbReference>
<keyword evidence="3" id="KW-1185">Reference proteome</keyword>
<dbReference type="Gene3D" id="3.90.550.10">
    <property type="entry name" value="Spore Coat Polysaccharide Biosynthesis Protein SpsA, Chain A"/>
    <property type="match status" value="1"/>
</dbReference>
<evidence type="ECO:0000313" key="3">
    <source>
        <dbReference type="Proteomes" id="UP000619295"/>
    </source>
</evidence>
<dbReference type="SUPFAM" id="SSF53448">
    <property type="entry name" value="Nucleotide-diphospho-sugar transferases"/>
    <property type="match status" value="1"/>
</dbReference>
<name>A0A927ECU3_9HYPH</name>
<dbReference type="GO" id="GO:0016758">
    <property type="term" value="F:hexosyltransferase activity"/>
    <property type="evidence" value="ECO:0007669"/>
    <property type="project" value="UniProtKB-ARBA"/>
</dbReference>
<dbReference type="Proteomes" id="UP000619295">
    <property type="component" value="Unassembled WGS sequence"/>
</dbReference>
<feature type="domain" description="Glycosyltransferase 2-like" evidence="1">
    <location>
        <begin position="10"/>
        <end position="138"/>
    </location>
</feature>
<dbReference type="AlphaFoldDB" id="A0A927ECU3"/>
<protein>
    <submittedName>
        <fullName evidence="2">Glycosyltransferase family 2 protein</fullName>
    </submittedName>
</protein>
<dbReference type="PANTHER" id="PTHR22916:SF3">
    <property type="entry name" value="UDP-GLCNAC:BETAGAL BETA-1,3-N-ACETYLGLUCOSAMINYLTRANSFERASE-LIKE PROTEIN 1"/>
    <property type="match status" value="1"/>
</dbReference>
<dbReference type="InterPro" id="IPR029044">
    <property type="entry name" value="Nucleotide-diphossugar_trans"/>
</dbReference>
<dbReference type="PANTHER" id="PTHR22916">
    <property type="entry name" value="GLYCOSYLTRANSFERASE"/>
    <property type="match status" value="1"/>
</dbReference>
<reference evidence="2" key="1">
    <citation type="submission" date="2020-09" db="EMBL/GenBank/DDBJ databases">
        <title>Bosea spartocytisi sp. nov. a root nodule endophyte of Spartocytisus supranubius in the high mountain ecosystem fo the Teide National Park (Canary Islands, Spain).</title>
        <authorList>
            <person name="Pulido-Suarez L."/>
            <person name="Peix A."/>
            <person name="Igual J.M."/>
            <person name="Socas-Perez N."/>
            <person name="Velazquez E."/>
            <person name="Flores-Felix J.D."/>
            <person name="Leon-Barrios M."/>
        </authorList>
    </citation>
    <scope>NUCLEOTIDE SEQUENCE</scope>
    <source>
        <strain evidence="2">SSUT16</strain>
    </source>
</reference>
<gene>
    <name evidence="2" type="ORF">IED13_22110</name>
</gene>
<evidence type="ECO:0000313" key="2">
    <source>
        <dbReference type="EMBL" id="MBD3848400.1"/>
    </source>
</evidence>
<dbReference type="RefSeq" id="WP_191125485.1">
    <property type="nucleotide sequence ID" value="NZ_JACXWY010000018.1"/>
</dbReference>
<dbReference type="EMBL" id="JACXWY010000018">
    <property type="protein sequence ID" value="MBD3848400.1"/>
    <property type="molecule type" value="Genomic_DNA"/>
</dbReference>
<dbReference type="CDD" id="cd00761">
    <property type="entry name" value="Glyco_tranf_GTA_type"/>
    <property type="match status" value="1"/>
</dbReference>
<dbReference type="InterPro" id="IPR001173">
    <property type="entry name" value="Glyco_trans_2-like"/>
</dbReference>
<proteinExistence type="predicted"/>
<accession>A0A927ECU3</accession>
<comment type="caution">
    <text evidence="2">The sequence shown here is derived from an EMBL/GenBank/DDBJ whole genome shotgun (WGS) entry which is preliminary data.</text>
</comment>
<evidence type="ECO:0000259" key="1">
    <source>
        <dbReference type="Pfam" id="PF00535"/>
    </source>
</evidence>
<sequence length="340" mass="38663">MNAQTGPLVSVVTPVYNGAEFLRECIESVLSQNYRNWEYIIVNNASTDGTLEIAEEYCRRDSRIRVVSNETLLPIIANHNRAFGLISKQSKYCKVVSGDDWIYPECLEKMVALAEAHPSVGIVGAYQLSGGAGIWYVRNVGLPYAQTVVPGREVCRAHLLGTLRVLGNPSSVMYRSDLIRNSDEFFPNPTHEADISACLKHLRYEDFGFVHQILGHERIHRQTATAVSLENNAYVSAEISDCQEYGGWYLTKQELETRVDELLDQYYAYLSSSAFKFRDRKFWNYHAGRLRDLGHRFDGRKLSMGIARKAMDLILNPKGTVQILSKRIRLHYMFKGVRAP</sequence>